<dbReference type="EMBL" id="JBHLTG010000002">
    <property type="protein sequence ID" value="MFC0678566.1"/>
    <property type="molecule type" value="Genomic_DNA"/>
</dbReference>
<name>A0ABV6RNM7_9GAMM</name>
<sequence length="264" mass="28555">MTALALVCALTLAACAPLFPGEAEGPFDGDWLLVQAGWGEAQFTVAGAGITLVSDGESASGFSGCRQYAYAMTGEAEDFGFGDPLEPGPTADPYEDMLPCNGSLERIESRYLSVLLAAERAEVRGDELLLTAGNSYLFFKAFPPFPGPQLMGKQWVLNGYGDTWQDRWTTDVIGSPTLRFLSRDRFVGTLGCGGIAGTYRILGTEVFVTSLHRYGADGCLSAFSEQDQLLAQFLDGFRVIVVGDEHLVLAHRRLQLMYRALPAE</sequence>
<keyword evidence="1" id="KW-0732">Signal</keyword>
<keyword evidence="3" id="KW-1185">Reference proteome</keyword>
<gene>
    <name evidence="2" type="ORF">ACFFGH_12020</name>
</gene>
<evidence type="ECO:0008006" key="4">
    <source>
        <dbReference type="Google" id="ProtNLM"/>
    </source>
</evidence>
<evidence type="ECO:0000256" key="1">
    <source>
        <dbReference type="SAM" id="SignalP"/>
    </source>
</evidence>
<comment type="caution">
    <text evidence="2">The sequence shown here is derived from an EMBL/GenBank/DDBJ whole genome shotgun (WGS) entry which is preliminary data.</text>
</comment>
<organism evidence="2 3">
    <name type="scientific">Lysobacter korlensis</name>
    <dbReference type="NCBI Taxonomy" id="553636"/>
    <lineage>
        <taxon>Bacteria</taxon>
        <taxon>Pseudomonadati</taxon>
        <taxon>Pseudomonadota</taxon>
        <taxon>Gammaproteobacteria</taxon>
        <taxon>Lysobacterales</taxon>
        <taxon>Lysobacteraceae</taxon>
        <taxon>Lysobacter</taxon>
    </lineage>
</organism>
<reference evidence="2 3" key="1">
    <citation type="submission" date="2024-09" db="EMBL/GenBank/DDBJ databases">
        <authorList>
            <person name="Sun Q."/>
            <person name="Mori K."/>
        </authorList>
    </citation>
    <scope>NUCLEOTIDE SEQUENCE [LARGE SCALE GENOMIC DNA]</scope>
    <source>
        <strain evidence="2 3">KCTC 23076</strain>
    </source>
</reference>
<evidence type="ECO:0000313" key="2">
    <source>
        <dbReference type="EMBL" id="MFC0678566.1"/>
    </source>
</evidence>
<proteinExistence type="predicted"/>
<feature type="chain" id="PRO_5045533818" description="DUF306 domain-containing protein" evidence="1">
    <location>
        <begin position="24"/>
        <end position="264"/>
    </location>
</feature>
<accession>A0ABV6RNM7</accession>
<evidence type="ECO:0000313" key="3">
    <source>
        <dbReference type="Proteomes" id="UP001589896"/>
    </source>
</evidence>
<feature type="signal peptide" evidence="1">
    <location>
        <begin position="1"/>
        <end position="23"/>
    </location>
</feature>
<protein>
    <recommendedName>
        <fullName evidence="4">DUF306 domain-containing protein</fullName>
    </recommendedName>
</protein>
<dbReference type="Proteomes" id="UP001589896">
    <property type="component" value="Unassembled WGS sequence"/>
</dbReference>